<feature type="domain" description="Nitroreductase" evidence="2">
    <location>
        <begin position="343"/>
        <end position="519"/>
    </location>
</feature>
<organism evidence="3 4">
    <name type="scientific">Leptospirillum ferriphilum YSK</name>
    <dbReference type="NCBI Taxonomy" id="1441628"/>
    <lineage>
        <taxon>Bacteria</taxon>
        <taxon>Pseudomonadati</taxon>
        <taxon>Nitrospirota</taxon>
        <taxon>Nitrospiria</taxon>
        <taxon>Nitrospirales</taxon>
        <taxon>Nitrospiraceae</taxon>
        <taxon>Leptospirillum</taxon>
    </lineage>
</organism>
<dbReference type="HOGENOM" id="CLU_040017_0_0_0"/>
<dbReference type="NCBIfam" id="TIGR03605">
    <property type="entry name" value="antibiot_sagB"/>
    <property type="match status" value="1"/>
</dbReference>
<dbReference type="OrthoDB" id="9801593at2"/>
<dbReference type="InterPro" id="IPR029479">
    <property type="entry name" value="Nitroreductase"/>
</dbReference>
<name>A0A059XVM7_9BACT</name>
<evidence type="ECO:0000259" key="2">
    <source>
        <dbReference type="Pfam" id="PF00881"/>
    </source>
</evidence>
<dbReference type="InterPro" id="IPR020051">
    <property type="entry name" value="SagB-type_dehydrogenase"/>
</dbReference>
<reference evidence="4" key="1">
    <citation type="submission" date="2014-02" db="EMBL/GenBank/DDBJ databases">
        <title>Complete genome sequence and comparative genomic analysis of the nitrogen-fixing bacterium Leptospirillum ferriphilum YSK.</title>
        <authorList>
            <person name="Guo X."/>
            <person name="Yin H."/>
            <person name="Liang Y."/>
            <person name="Hu Q."/>
            <person name="Ma L."/>
            <person name="Xiao Y."/>
            <person name="Zhang X."/>
            <person name="Qiu G."/>
            <person name="Liu X."/>
        </authorList>
    </citation>
    <scope>NUCLEOTIDE SEQUENCE [LARGE SCALE GENOMIC DNA]</scope>
    <source>
        <strain evidence="4">YSK</strain>
    </source>
</reference>
<evidence type="ECO:0000313" key="4">
    <source>
        <dbReference type="Proteomes" id="UP000027059"/>
    </source>
</evidence>
<evidence type="ECO:0000313" key="3">
    <source>
        <dbReference type="EMBL" id="AIA31165.1"/>
    </source>
</evidence>
<protein>
    <submittedName>
        <fullName evidence="3">Nitroreductase</fullName>
    </submittedName>
</protein>
<dbReference type="GO" id="GO:0016491">
    <property type="term" value="F:oxidoreductase activity"/>
    <property type="evidence" value="ECO:0007669"/>
    <property type="project" value="InterPro"/>
</dbReference>
<dbReference type="EMBL" id="CP007243">
    <property type="protein sequence ID" value="AIA31165.1"/>
    <property type="molecule type" value="Genomic_DNA"/>
</dbReference>
<dbReference type="RefSeq" id="WP_038506261.1">
    <property type="nucleotide sequence ID" value="NZ_CP007243.1"/>
</dbReference>
<dbReference type="Pfam" id="PF00881">
    <property type="entry name" value="Nitroreductase"/>
    <property type="match status" value="2"/>
</dbReference>
<dbReference type="PANTHER" id="PTHR42741:SF3">
    <property type="entry name" value="NITROREDUCTASE FAMILY PROTEIN"/>
    <property type="match status" value="1"/>
</dbReference>
<sequence>MSASHESCAEYYHEDTKYDRKTIHRFQSLDFSSKPAPFKDYQTDNPISLMPYLPFNFIPFTRTPLPEPPPQPPYPWGLAELSQLLFFSYGVTAIIDSPRTEQTFLRAAPSAGGLYPAEVYLATRDLPFISDGIFHYNGKDHTLATLYEGDFWPRLSAWAFDHPSFEESHAALILSGYFDRSAWRYGERGYRRILLDTGHLLGNIVLMSYQTGFVPYPLSGFNDQAINSFLFLGDQKEVVLVVVPLVRLQDAKDNSLSLPFFPSPVAFPYHPPEKPETGDIFRDLHRFSSLGSQPPAVVNTSGRENDRIPGEDFGSRFTPLSEPIPLETDFPDFENQIPRALLTRRSGRQFSGEPLDFSQLSTILSFSYREIDVPDSSGTLPVQHFFQPELFKSWLIVNQVTGLASGIYLFDPRGGHVTLLKEGNFQEEIYEAVLSQDLGRDASFVLIQTADLESLVVQFGDRVYRTLHMDAGQIGERINLAAVHLGLGASGIGGFYDDEVTDLLGLSHQTAVLYITTVGALPG</sequence>
<feature type="compositionally biased region" description="Basic and acidic residues" evidence="1">
    <location>
        <begin position="303"/>
        <end position="314"/>
    </location>
</feature>
<dbReference type="Gene3D" id="3.40.109.10">
    <property type="entry name" value="NADH Oxidase"/>
    <property type="match status" value="2"/>
</dbReference>
<accession>A0A059XVM7</accession>
<gene>
    <name evidence="3" type="ORF">Y981_11750</name>
</gene>
<proteinExistence type="predicted"/>
<dbReference type="Proteomes" id="UP000027059">
    <property type="component" value="Chromosome"/>
</dbReference>
<dbReference type="InterPro" id="IPR000415">
    <property type="entry name" value="Nitroreductase-like"/>
</dbReference>
<evidence type="ECO:0000256" key="1">
    <source>
        <dbReference type="SAM" id="MobiDB-lite"/>
    </source>
</evidence>
<dbReference type="KEGG" id="lfp:Y981_11750"/>
<dbReference type="PANTHER" id="PTHR42741">
    <property type="entry name" value="NITROREDUCTASE FAMILY PROTEIN"/>
    <property type="match status" value="1"/>
</dbReference>
<feature type="region of interest" description="Disordered" evidence="1">
    <location>
        <begin position="295"/>
        <end position="314"/>
    </location>
</feature>
<dbReference type="AlphaFoldDB" id="A0A059XVM7"/>
<dbReference type="CDD" id="cd02142">
    <property type="entry name" value="McbC_SagB-like_oxidoreductase"/>
    <property type="match status" value="2"/>
</dbReference>
<dbReference type="SUPFAM" id="SSF55469">
    <property type="entry name" value="FMN-dependent nitroreductase-like"/>
    <property type="match status" value="2"/>
</dbReference>
<feature type="domain" description="Nitroreductase" evidence="2">
    <location>
        <begin position="106"/>
        <end position="242"/>
    </location>
</feature>
<keyword evidence="4" id="KW-1185">Reference proteome</keyword>
<reference evidence="3 4" key="2">
    <citation type="journal article" date="2015" name="Biomed. Res. Int.">
        <title>Effects of Arsenite Resistance on the Growth and Functional Gene Expression of Leptospirillum ferriphilum and Acidithiobacillus thiooxidans in Pure Culture and Coculture.</title>
        <authorList>
            <person name="Jiang H."/>
            <person name="Liang Y."/>
            <person name="Yin H."/>
            <person name="Xiao Y."/>
            <person name="Guo X."/>
            <person name="Xu Y."/>
            <person name="Hu Q."/>
            <person name="Liu H."/>
            <person name="Liu X."/>
        </authorList>
    </citation>
    <scope>NUCLEOTIDE SEQUENCE [LARGE SCALE GENOMIC DNA]</scope>
    <source>
        <strain evidence="3 4">YSK</strain>
    </source>
</reference>